<dbReference type="PANTHER" id="PTHR46652">
    <property type="entry name" value="LEUCINE-RICH REPEAT AND IQ DOMAIN-CONTAINING PROTEIN 1-RELATED"/>
    <property type="match status" value="1"/>
</dbReference>
<organism evidence="4 5">
    <name type="scientific">Bacillus cereus HuB4-4</name>
    <dbReference type="NCBI Taxonomy" id="1053211"/>
    <lineage>
        <taxon>Bacteria</taxon>
        <taxon>Bacillati</taxon>
        <taxon>Bacillota</taxon>
        <taxon>Bacilli</taxon>
        <taxon>Bacillales</taxon>
        <taxon>Bacillaceae</taxon>
        <taxon>Bacillus</taxon>
        <taxon>Bacillus cereus group</taxon>
    </lineage>
</organism>
<sequence length="408" mass="46718">MKKSFVTTVVVATITISPFACSTTNQILAEEKMKNNNENFPISSVEKSKIQIPDQQLKNEILNQLTRLLGRQATNNDLVQSNLDLIQTLWLKGDIKSLEGLQYLRNMKELSLKYMDSVDSLSYLKHLNKLTHFGMVHTVVHDKKSLSVLNHLVYLKNIFIDHAGDVNELGDLDHLPNLESIHISSSFLDNNPGLTNSLQLKDLSLRDTEIQHYSHYSQFTQLEEVNLDGNHLIEVPDFSANPNLTTLRLQDNQIKDISNLKYLSNIKSMVINLDQNLITENDPIFNDFNFLSSYRYNFIPNRDAQFKLSLLEDIMLSEGESILIPLKWMIHEKEQSIEITDDLIPKVFNKAQLHFIDSHNMNLSLNNNNITVHKGNDCIEIKAEQVGTTKIKVSYGNATYMLHVRVNK</sequence>
<dbReference type="RefSeq" id="WP_016099379.1">
    <property type="nucleotide sequence ID" value="NZ_KB976546.1"/>
</dbReference>
<evidence type="ECO:0000256" key="3">
    <source>
        <dbReference type="SAM" id="SignalP"/>
    </source>
</evidence>
<keyword evidence="1" id="KW-0433">Leucine-rich repeat</keyword>
<dbReference type="EMBL" id="AHEF01000102">
    <property type="protein sequence ID" value="EOP79323.1"/>
    <property type="molecule type" value="Genomic_DNA"/>
</dbReference>
<name>A0A9W5QN88_BACCE</name>
<dbReference type="Proteomes" id="UP000014009">
    <property type="component" value="Unassembled WGS sequence"/>
</dbReference>
<gene>
    <name evidence="4" type="ORF">IGM_06302</name>
</gene>
<dbReference type="PANTHER" id="PTHR46652:SF7">
    <property type="entry name" value="LEUCINE-RICH REPEAT AND IQ DOMAIN-CONTAINING PROTEIN 1"/>
    <property type="match status" value="1"/>
</dbReference>
<dbReference type="PROSITE" id="PS51450">
    <property type="entry name" value="LRR"/>
    <property type="match status" value="1"/>
</dbReference>
<evidence type="ECO:0008006" key="6">
    <source>
        <dbReference type="Google" id="ProtNLM"/>
    </source>
</evidence>
<dbReference type="SUPFAM" id="SSF52058">
    <property type="entry name" value="L domain-like"/>
    <property type="match status" value="1"/>
</dbReference>
<evidence type="ECO:0000256" key="2">
    <source>
        <dbReference type="ARBA" id="ARBA00022737"/>
    </source>
</evidence>
<feature type="chain" id="PRO_5040864047" description="Internalin protein" evidence="3">
    <location>
        <begin position="23"/>
        <end position="408"/>
    </location>
</feature>
<dbReference type="AlphaFoldDB" id="A0A9W5QN88"/>
<dbReference type="Gene3D" id="3.80.10.10">
    <property type="entry name" value="Ribonuclease Inhibitor"/>
    <property type="match status" value="1"/>
</dbReference>
<dbReference type="InterPro" id="IPR050836">
    <property type="entry name" value="SDS22/Internalin_LRR"/>
</dbReference>
<evidence type="ECO:0000256" key="1">
    <source>
        <dbReference type="ARBA" id="ARBA00022614"/>
    </source>
</evidence>
<comment type="caution">
    <text evidence="4">The sequence shown here is derived from an EMBL/GenBank/DDBJ whole genome shotgun (WGS) entry which is preliminary data.</text>
</comment>
<reference evidence="4 5" key="1">
    <citation type="submission" date="2012-12" db="EMBL/GenBank/DDBJ databases">
        <title>The Genome Sequence of Bacillus cereus HuB4-4.</title>
        <authorList>
            <consortium name="The Broad Institute Genome Sequencing Platform"/>
            <consortium name="The Broad Institute Genome Sequencing Center for Infectious Disease"/>
            <person name="Feldgarden M."/>
            <person name="Van der Auwera G.A."/>
            <person name="Mahillon J."/>
            <person name="Duprez V."/>
            <person name="Timmery S."/>
            <person name="Mattelet C."/>
            <person name="Dierick K."/>
            <person name="Sun M."/>
            <person name="Yu Z."/>
            <person name="Zhu L."/>
            <person name="Hu X."/>
            <person name="Shank E.B."/>
            <person name="Swiecicka I."/>
            <person name="Hansen B.M."/>
            <person name="Andrup L."/>
            <person name="Walker B."/>
            <person name="Young S.K."/>
            <person name="Zeng Q."/>
            <person name="Gargeya S."/>
            <person name="Fitzgerald M."/>
            <person name="Haas B."/>
            <person name="Abouelleil A."/>
            <person name="Alvarado L."/>
            <person name="Arachchi H.M."/>
            <person name="Berlin A.M."/>
            <person name="Chapman S.B."/>
            <person name="Dewar J."/>
            <person name="Goldberg J."/>
            <person name="Griggs A."/>
            <person name="Gujja S."/>
            <person name="Hansen M."/>
            <person name="Howarth C."/>
            <person name="Imamovic A."/>
            <person name="Larimer J."/>
            <person name="McCowan C."/>
            <person name="Murphy C."/>
            <person name="Neiman D."/>
            <person name="Pearson M."/>
            <person name="Priest M."/>
            <person name="Roberts A."/>
            <person name="Saif S."/>
            <person name="Shea T."/>
            <person name="Sisk P."/>
            <person name="Sykes S."/>
            <person name="Wortman J."/>
            <person name="Nusbaum C."/>
            <person name="Birren B."/>
        </authorList>
    </citation>
    <scope>NUCLEOTIDE SEQUENCE [LARGE SCALE GENOMIC DNA]</scope>
    <source>
        <strain evidence="4 5">HuB4-4</strain>
    </source>
</reference>
<accession>A0A9W5QN88</accession>
<dbReference type="InterPro" id="IPR001611">
    <property type="entry name" value="Leu-rich_rpt"/>
</dbReference>
<evidence type="ECO:0000313" key="5">
    <source>
        <dbReference type="Proteomes" id="UP000014009"/>
    </source>
</evidence>
<feature type="signal peptide" evidence="3">
    <location>
        <begin position="1"/>
        <end position="22"/>
    </location>
</feature>
<dbReference type="InterPro" id="IPR032675">
    <property type="entry name" value="LRR_dom_sf"/>
</dbReference>
<proteinExistence type="predicted"/>
<keyword evidence="3" id="KW-0732">Signal</keyword>
<evidence type="ECO:0000313" key="4">
    <source>
        <dbReference type="EMBL" id="EOP79323.1"/>
    </source>
</evidence>
<keyword evidence="2" id="KW-0677">Repeat</keyword>
<protein>
    <recommendedName>
        <fullName evidence="6">Internalin protein</fullName>
    </recommendedName>
</protein>